<evidence type="ECO:0000256" key="1">
    <source>
        <dbReference type="ARBA" id="ARBA00004141"/>
    </source>
</evidence>
<evidence type="ECO:0000259" key="10">
    <source>
        <dbReference type="Pfam" id="PF00999"/>
    </source>
</evidence>
<reference evidence="11" key="1">
    <citation type="journal article" date="2022" name="Int. J. Syst. Evol. Microbiol.">
        <title>Pseudomonas aegrilactucae sp. nov. and Pseudomonas morbosilactucae sp. nov., pathogens causing bacterial rot of lettuce in Japan.</title>
        <authorList>
            <person name="Sawada H."/>
            <person name="Fujikawa T."/>
            <person name="Satou M."/>
        </authorList>
    </citation>
    <scope>NUCLEOTIDE SEQUENCE</scope>
    <source>
        <strain evidence="11">0166_1</strain>
    </source>
</reference>
<feature type="transmembrane region" description="Helical" evidence="9">
    <location>
        <begin position="218"/>
        <end position="235"/>
    </location>
</feature>
<gene>
    <name evidence="11" type="primary">gerN</name>
    <name evidence="11" type="ORF">DSM104329_03951</name>
</gene>
<name>A0A9E6Y012_9ACTN</name>
<evidence type="ECO:0000256" key="6">
    <source>
        <dbReference type="ARBA" id="ARBA00022989"/>
    </source>
</evidence>
<feature type="transmembrane region" description="Helical" evidence="9">
    <location>
        <begin position="91"/>
        <end position="112"/>
    </location>
</feature>
<feature type="transmembrane region" description="Helical" evidence="9">
    <location>
        <begin position="62"/>
        <end position="79"/>
    </location>
</feature>
<proteinExistence type="inferred from homology"/>
<dbReference type="Proteomes" id="UP001162834">
    <property type="component" value="Chromosome"/>
</dbReference>
<evidence type="ECO:0000256" key="9">
    <source>
        <dbReference type="SAM" id="Phobius"/>
    </source>
</evidence>
<dbReference type="GO" id="GO:0015297">
    <property type="term" value="F:antiporter activity"/>
    <property type="evidence" value="ECO:0007669"/>
    <property type="project" value="UniProtKB-KW"/>
</dbReference>
<dbReference type="Gene3D" id="1.20.1530.20">
    <property type="match status" value="1"/>
</dbReference>
<feature type="transmembrane region" description="Helical" evidence="9">
    <location>
        <begin position="292"/>
        <end position="313"/>
    </location>
</feature>
<keyword evidence="12" id="KW-1185">Reference proteome</keyword>
<evidence type="ECO:0000313" key="12">
    <source>
        <dbReference type="Proteomes" id="UP001162834"/>
    </source>
</evidence>
<feature type="transmembrane region" description="Helical" evidence="9">
    <location>
        <begin position="6"/>
        <end position="24"/>
    </location>
</feature>
<dbReference type="GO" id="GO:1902600">
    <property type="term" value="P:proton transmembrane transport"/>
    <property type="evidence" value="ECO:0007669"/>
    <property type="project" value="InterPro"/>
</dbReference>
<dbReference type="PANTHER" id="PTHR43562:SF1">
    <property type="entry name" value="NA(+)_H(+) ANTIPORTER YJBQ-RELATED"/>
    <property type="match status" value="1"/>
</dbReference>
<evidence type="ECO:0000256" key="3">
    <source>
        <dbReference type="ARBA" id="ARBA00022448"/>
    </source>
</evidence>
<evidence type="ECO:0000256" key="7">
    <source>
        <dbReference type="ARBA" id="ARBA00023065"/>
    </source>
</evidence>
<dbReference type="InterPro" id="IPR038770">
    <property type="entry name" value="Na+/solute_symporter_sf"/>
</dbReference>
<evidence type="ECO:0000256" key="8">
    <source>
        <dbReference type="ARBA" id="ARBA00023136"/>
    </source>
</evidence>
<evidence type="ECO:0000256" key="5">
    <source>
        <dbReference type="ARBA" id="ARBA00022692"/>
    </source>
</evidence>
<dbReference type="InterPro" id="IPR006153">
    <property type="entry name" value="Cation/H_exchanger_TM"/>
</dbReference>
<evidence type="ECO:0000313" key="11">
    <source>
        <dbReference type="EMBL" id="UGS37534.1"/>
    </source>
</evidence>
<evidence type="ECO:0000256" key="2">
    <source>
        <dbReference type="ARBA" id="ARBA00005551"/>
    </source>
</evidence>
<accession>A0A9E6Y012</accession>
<dbReference type="AlphaFoldDB" id="A0A9E6Y012"/>
<feature type="transmembrane region" description="Helical" evidence="9">
    <location>
        <begin position="31"/>
        <end position="50"/>
    </location>
</feature>
<protein>
    <submittedName>
        <fullName evidence="11">Na(+)/H(+)-K(+) antiporter GerN</fullName>
    </submittedName>
</protein>
<feature type="transmembrane region" description="Helical" evidence="9">
    <location>
        <begin position="334"/>
        <end position="355"/>
    </location>
</feature>
<comment type="subcellular location">
    <subcellularLocation>
        <location evidence="1">Membrane</location>
        <topology evidence="1">Multi-pass membrane protein</topology>
    </subcellularLocation>
</comment>
<sequence length="402" mass="42182">MIAKVDATAFLVIVLVAAASAVIVAMFARRLVVPVVVVELVLGIIVGPQVLDLAQVDGFTTFFSNLGLGMLFFFAGYEIDFQRIRGLPVRLGGLGWIASLLVAHAFAVVLWAAGMIDAPVYVACAMSTTAIGTLLPILRDAGELRTPFGTFLLAAGAIGEFGPIVLMTIFLSTDQPLRETAILLAFAALAVVAGVLAIRSAGRGWPALERTLHASSQLAVRLAVLLVIALVALAYELGLDLLLGGFMAGLIFRQAVGDHEVEVLESKLTAIGYGFLIPFFFVVSGMKFDLDALLGSVTALVELPLFVLLFLVVRGGPVMVLYRNQLDQRARRALALFSSAQLPLVVAITAIAVDVGKMDAATASALVGAGILSTLIFPLLALRLRGDRPGAPAPAEPLPATA</sequence>
<feature type="domain" description="Cation/H+ exchanger transmembrane" evidence="10">
    <location>
        <begin position="19"/>
        <end position="380"/>
    </location>
</feature>
<keyword evidence="6 9" id="KW-1133">Transmembrane helix</keyword>
<dbReference type="PANTHER" id="PTHR43562">
    <property type="entry name" value="NAPA-TYPE SODIUM/HYDROGEN ANTIPORTER"/>
    <property type="match status" value="1"/>
</dbReference>
<organism evidence="11 12">
    <name type="scientific">Capillimicrobium parvum</name>
    <dbReference type="NCBI Taxonomy" id="2884022"/>
    <lineage>
        <taxon>Bacteria</taxon>
        <taxon>Bacillati</taxon>
        <taxon>Actinomycetota</taxon>
        <taxon>Thermoleophilia</taxon>
        <taxon>Solirubrobacterales</taxon>
        <taxon>Capillimicrobiaceae</taxon>
        <taxon>Capillimicrobium</taxon>
    </lineage>
</organism>
<dbReference type="Pfam" id="PF00999">
    <property type="entry name" value="Na_H_Exchanger"/>
    <property type="match status" value="1"/>
</dbReference>
<keyword evidence="8 9" id="KW-0472">Membrane</keyword>
<dbReference type="EMBL" id="CP087164">
    <property type="protein sequence ID" value="UGS37534.1"/>
    <property type="molecule type" value="Genomic_DNA"/>
</dbReference>
<keyword evidence="7" id="KW-0406">Ion transport</keyword>
<dbReference type="KEGG" id="sbae:DSM104329_03951"/>
<feature type="transmembrane region" description="Helical" evidence="9">
    <location>
        <begin position="150"/>
        <end position="171"/>
    </location>
</feature>
<feature type="transmembrane region" description="Helical" evidence="9">
    <location>
        <begin position="118"/>
        <end position="138"/>
    </location>
</feature>
<keyword evidence="4" id="KW-0050">Antiport</keyword>
<comment type="similarity">
    <text evidence="2">Belongs to the monovalent cation:proton antiporter 2 (CPA2) transporter (TC 2.A.37) family.</text>
</comment>
<feature type="transmembrane region" description="Helical" evidence="9">
    <location>
        <begin position="177"/>
        <end position="198"/>
    </location>
</feature>
<dbReference type="GO" id="GO:0016020">
    <property type="term" value="C:membrane"/>
    <property type="evidence" value="ECO:0007669"/>
    <property type="project" value="UniProtKB-SubCell"/>
</dbReference>
<evidence type="ECO:0000256" key="4">
    <source>
        <dbReference type="ARBA" id="ARBA00022449"/>
    </source>
</evidence>
<dbReference type="RefSeq" id="WP_259311585.1">
    <property type="nucleotide sequence ID" value="NZ_CP087164.1"/>
</dbReference>
<feature type="transmembrane region" description="Helical" evidence="9">
    <location>
        <begin position="361"/>
        <end position="382"/>
    </location>
</feature>
<keyword evidence="5 9" id="KW-0812">Transmembrane</keyword>
<keyword evidence="3" id="KW-0813">Transport</keyword>